<evidence type="ECO:0000313" key="4">
    <source>
        <dbReference type="Proteomes" id="UP000005798"/>
    </source>
</evidence>
<accession>B0N2X9</accession>
<organism evidence="3 4">
    <name type="scientific">Thomasclavelia ramosa DSM 1402</name>
    <dbReference type="NCBI Taxonomy" id="445974"/>
    <lineage>
        <taxon>Bacteria</taxon>
        <taxon>Bacillati</taxon>
        <taxon>Bacillota</taxon>
        <taxon>Erysipelotrichia</taxon>
        <taxon>Erysipelotrichales</taxon>
        <taxon>Coprobacillaceae</taxon>
        <taxon>Thomasclavelia</taxon>
    </lineage>
</organism>
<dbReference type="Pfam" id="PF21152">
    <property type="entry name" value="YgjK_N"/>
    <property type="match status" value="1"/>
</dbReference>
<dbReference type="InterPro" id="IPR048450">
    <property type="entry name" value="YgjK_N"/>
</dbReference>
<feature type="chain" id="PRO_5002752827" evidence="1">
    <location>
        <begin position="32"/>
        <end position="289"/>
    </location>
</feature>
<name>B0N2X9_9FIRM</name>
<dbReference type="GO" id="GO:0016787">
    <property type="term" value="F:hydrolase activity"/>
    <property type="evidence" value="ECO:0007669"/>
    <property type="project" value="UniProtKB-KW"/>
</dbReference>
<proteinExistence type="predicted"/>
<keyword evidence="4" id="KW-1185">Reference proteome</keyword>
<feature type="signal peptide" evidence="1">
    <location>
        <begin position="1"/>
        <end position="31"/>
    </location>
</feature>
<dbReference type="AlphaFoldDB" id="B0N2X9"/>
<keyword evidence="1" id="KW-0732">Signal</keyword>
<feature type="domain" description="Glucosidase YgjK N-terminal" evidence="2">
    <location>
        <begin position="50"/>
        <end position="287"/>
    </location>
</feature>
<reference evidence="3" key="1">
    <citation type="submission" date="2007-11" db="EMBL/GenBank/DDBJ databases">
        <authorList>
            <person name="Fulton L."/>
            <person name="Clifton S."/>
            <person name="Fulton B."/>
            <person name="Xu J."/>
            <person name="Minx P."/>
            <person name="Pepin K.H."/>
            <person name="Johnson M."/>
            <person name="Thiruvilangam P."/>
            <person name="Bhonagiri V."/>
            <person name="Nash W.E."/>
            <person name="Mardis E.R."/>
            <person name="Wilson R.K."/>
        </authorList>
    </citation>
    <scope>NUCLEOTIDE SEQUENCE [LARGE SCALE GENOMIC DNA]</scope>
    <source>
        <strain evidence="3">DSM 1402</strain>
    </source>
</reference>
<dbReference type="EMBL" id="ABFX02000004">
    <property type="protein sequence ID" value="EDS19406.1"/>
    <property type="molecule type" value="Genomic_DNA"/>
</dbReference>
<evidence type="ECO:0000256" key="1">
    <source>
        <dbReference type="SAM" id="SignalP"/>
    </source>
</evidence>
<keyword evidence="3" id="KW-0378">Hydrolase</keyword>
<protein>
    <submittedName>
        <fullName evidence="3">Glycosyl hydrolase</fullName>
    </submittedName>
</protein>
<dbReference type="RefSeq" id="WP_003536751.1">
    <property type="nucleotide sequence ID" value="NZ_DS499655.1"/>
</dbReference>
<evidence type="ECO:0000259" key="2">
    <source>
        <dbReference type="Pfam" id="PF21152"/>
    </source>
</evidence>
<gene>
    <name evidence="3" type="ORF">CLORAM_01405</name>
</gene>
<dbReference type="eggNOG" id="COG3408">
    <property type="taxonomic scope" value="Bacteria"/>
</dbReference>
<dbReference type="Proteomes" id="UP000005798">
    <property type="component" value="Unassembled WGS sequence"/>
</dbReference>
<evidence type="ECO:0000313" key="3">
    <source>
        <dbReference type="EMBL" id="EDS19406.1"/>
    </source>
</evidence>
<reference evidence="3" key="2">
    <citation type="submission" date="2014-06" db="EMBL/GenBank/DDBJ databases">
        <title>Draft genome sequence of Clostridium ramosum(DSM 1402).</title>
        <authorList>
            <person name="Sudarsanam P."/>
            <person name="Ley R."/>
            <person name="Guruge J."/>
            <person name="Turnbaugh P.J."/>
            <person name="Mahowald M."/>
            <person name="Liep D."/>
            <person name="Gordon J."/>
        </authorList>
    </citation>
    <scope>NUCLEOTIDE SEQUENCE</scope>
    <source>
        <strain evidence="3">DSM 1402</strain>
    </source>
</reference>
<dbReference type="HOGENOM" id="CLU_046668_0_0_9"/>
<sequence>MRMKKRGIMKKGLILGLSCMMLGSTITITRAAENTKPLTDFGNVLDVTADPKEKIYGTYSTNEYNNFSDMGAWHGYYLHQKTATDLYGGFAGPVIIAEEYPINLSDSINKINLEKVTAQGNEKIDLTKATTNEVYYPGRLEQTYDLAELTLKLKLIFGTNRSALIETKIINKTNNDLKLNLSWDGHLFTWYTSENKSMGTTLSESADGVKVNFIEKRGTWEYMTTTENSFDVVLSEDDIKTTVSDDRLSYTITKNESITIGADSEYNTYQTQSFTFTNEERVSEKTKSN</sequence>
<comment type="caution">
    <text evidence="3">The sequence shown here is derived from an EMBL/GenBank/DDBJ whole genome shotgun (WGS) entry which is preliminary data.</text>
</comment>
<dbReference type="Gene3D" id="2.70.98.50">
    <property type="entry name" value="putative glycoside hydrolase family protein from bacillus halodurans"/>
    <property type="match status" value="1"/>
</dbReference>